<dbReference type="EMBL" id="JACHWR010000001">
    <property type="protein sequence ID" value="MBB3042189.1"/>
    <property type="molecule type" value="Genomic_DNA"/>
</dbReference>
<comment type="caution">
    <text evidence="3">The sequence shown here is derived from an EMBL/GenBank/DDBJ whole genome shotgun (WGS) entry which is preliminary data.</text>
</comment>
<evidence type="ECO:0000259" key="2">
    <source>
        <dbReference type="Pfam" id="PF00535"/>
    </source>
</evidence>
<organism evidence="3 4">
    <name type="scientific">Nocardioides soli</name>
    <dbReference type="NCBI Taxonomy" id="1036020"/>
    <lineage>
        <taxon>Bacteria</taxon>
        <taxon>Bacillati</taxon>
        <taxon>Actinomycetota</taxon>
        <taxon>Actinomycetes</taxon>
        <taxon>Propionibacteriales</taxon>
        <taxon>Nocardioidaceae</taxon>
        <taxon>Nocardioides</taxon>
    </lineage>
</organism>
<sequence length="305" mass="34617">MASTSGLSAVPFQAELPGHQPARRTGVPTPGVTAVLRVRNEAHSLPWSLPQLLRATDEVLLVDNRSTDETPAIAVEIASRHGLSDRLRVVEYPYRLSRCGPEHLDTPPESAHSLVHYNNWAESLATTSYVVKWDGDMALTRDGERALSAFGWQVQHRRINLRLPRHPLYVESDRVAYLDLAMRNREHFGHPVLPGFSYAKAFEWEFLLYPEGTPHHNLPEGSCVELKHLDDDEFGHWTDPDAFLTSARTQRKRREYMTFDAVRSGDWRQIPGLHRIEAPEGVHVIEHVVQTWLPQARRPLDASAS</sequence>
<reference evidence="3 4" key="1">
    <citation type="submission" date="2020-08" db="EMBL/GenBank/DDBJ databases">
        <title>Sequencing the genomes of 1000 actinobacteria strains.</title>
        <authorList>
            <person name="Klenk H.-P."/>
        </authorList>
    </citation>
    <scope>NUCLEOTIDE SEQUENCE [LARGE SCALE GENOMIC DNA]</scope>
    <source>
        <strain evidence="3 4">DSM 105498</strain>
    </source>
</reference>
<dbReference type="Gene3D" id="3.90.550.10">
    <property type="entry name" value="Spore Coat Polysaccharide Biosynthesis Protein SpsA, Chain A"/>
    <property type="match status" value="1"/>
</dbReference>
<keyword evidence="3" id="KW-0808">Transferase</keyword>
<proteinExistence type="predicted"/>
<dbReference type="GO" id="GO:0016740">
    <property type="term" value="F:transferase activity"/>
    <property type="evidence" value="ECO:0007669"/>
    <property type="project" value="UniProtKB-KW"/>
</dbReference>
<dbReference type="SUPFAM" id="SSF53448">
    <property type="entry name" value="Nucleotide-diphospho-sugar transferases"/>
    <property type="match status" value="1"/>
</dbReference>
<dbReference type="Proteomes" id="UP000589626">
    <property type="component" value="Unassembled WGS sequence"/>
</dbReference>
<feature type="domain" description="Glycosyltransferase 2-like" evidence="2">
    <location>
        <begin position="37"/>
        <end position="92"/>
    </location>
</feature>
<gene>
    <name evidence="3" type="ORF">FHU40_001990</name>
</gene>
<evidence type="ECO:0000313" key="3">
    <source>
        <dbReference type="EMBL" id="MBB3042189.1"/>
    </source>
</evidence>
<dbReference type="InterPro" id="IPR001173">
    <property type="entry name" value="Glyco_trans_2-like"/>
</dbReference>
<dbReference type="RefSeq" id="WP_183592004.1">
    <property type="nucleotide sequence ID" value="NZ_JACHWR010000001.1"/>
</dbReference>
<protein>
    <submittedName>
        <fullName evidence="3">Glycosyltransferase involved in cell wall biosynthesis</fullName>
    </submittedName>
</protein>
<evidence type="ECO:0000313" key="4">
    <source>
        <dbReference type="Proteomes" id="UP000589626"/>
    </source>
</evidence>
<evidence type="ECO:0000256" key="1">
    <source>
        <dbReference type="SAM" id="MobiDB-lite"/>
    </source>
</evidence>
<dbReference type="InterPro" id="IPR029044">
    <property type="entry name" value="Nucleotide-diphossugar_trans"/>
</dbReference>
<accession>A0A7W4VUV8</accession>
<dbReference type="Pfam" id="PF00535">
    <property type="entry name" value="Glycos_transf_2"/>
    <property type="match status" value="1"/>
</dbReference>
<name>A0A7W4VUV8_9ACTN</name>
<feature type="region of interest" description="Disordered" evidence="1">
    <location>
        <begin position="1"/>
        <end position="27"/>
    </location>
</feature>
<keyword evidence="4" id="KW-1185">Reference proteome</keyword>
<dbReference type="AlphaFoldDB" id="A0A7W4VUV8"/>